<dbReference type="GO" id="GO:0042802">
    <property type="term" value="F:identical protein binding"/>
    <property type="evidence" value="ECO:0007669"/>
    <property type="project" value="UniProtKB-ARBA"/>
</dbReference>
<dbReference type="SUPFAM" id="SSF51569">
    <property type="entry name" value="Aldolase"/>
    <property type="match status" value="1"/>
</dbReference>
<dbReference type="PIRSF" id="PIRSF001361">
    <property type="entry name" value="DAHP_synthase"/>
    <property type="match status" value="1"/>
</dbReference>
<dbReference type="InterPro" id="IPR013785">
    <property type="entry name" value="Aldolase_TIM"/>
</dbReference>
<gene>
    <name evidence="10" type="ORF">ECB94_00655</name>
</gene>
<dbReference type="AlphaFoldDB" id="A0A3G4V8E7"/>
<comment type="pathway">
    <text evidence="2 8">Metabolic intermediate biosynthesis; chorismate biosynthesis; chorismate from D-erythrose 4-phosphate and phosphoenolpyruvate: step 1/7.</text>
</comment>
<feature type="domain" description="DAHP synthetase I/KDSA" evidence="9">
    <location>
        <begin position="62"/>
        <end position="355"/>
    </location>
</feature>
<dbReference type="GO" id="GO:0008652">
    <property type="term" value="P:amino acid biosynthetic process"/>
    <property type="evidence" value="ECO:0007669"/>
    <property type="project" value="UniProtKB-KW"/>
</dbReference>
<keyword evidence="4 8" id="KW-0028">Amino-acid biosynthesis</keyword>
<dbReference type="PANTHER" id="PTHR21225:SF6">
    <property type="entry name" value="PHOSPHO-2-DEHYDRO-3-DEOXYHEPTONATE ALDOLASE, TRP-SENSITIVE"/>
    <property type="match status" value="1"/>
</dbReference>
<evidence type="ECO:0000256" key="2">
    <source>
        <dbReference type="ARBA" id="ARBA00004688"/>
    </source>
</evidence>
<dbReference type="GO" id="GO:0009423">
    <property type="term" value="P:chorismate biosynthetic process"/>
    <property type="evidence" value="ECO:0007669"/>
    <property type="project" value="UniProtKB-UniPathway"/>
</dbReference>
<evidence type="ECO:0000256" key="3">
    <source>
        <dbReference type="ARBA" id="ARBA00007985"/>
    </source>
</evidence>
<sequence length="371" mass="40911">MSFRLSLPLRNKFAGCTMPLKTDELRTQALGPMPTPSELSTNHPITDDVAERIANSRRQIESILSGEDNRLLCIVGPCSVHDTEAALDYAKRLSAIQDKYKDELFIVMRTYFEKPRTVVGWKGLITDPNLDGSYALETGLNKARGLLLDINKLGLATATEFLDMITGQYIADLITWGAIGARTTESQIHREMASALSCPVGFKNGTNGSIKIAIDAIRAARAQHYFYSPDKHGRMTVYRTSGNPYGHVILRGGDTGPNFDQASIEKACEQLASFDLPARLVVDFSHANCQKQHRKQLDVAKDIAGQIISGSNKISGIMAESFIEEGNQSMEDLHNLTYGQSITDPCLSWNDTVQMLDILADAVKQRNEKEG</sequence>
<dbReference type="NCBIfam" id="NF009396">
    <property type="entry name" value="PRK12756.1"/>
    <property type="match status" value="1"/>
</dbReference>
<keyword evidence="6 8" id="KW-0057">Aromatic amino acid biosynthesis</keyword>
<dbReference type="NCBIfam" id="TIGR00034">
    <property type="entry name" value="aroFGH"/>
    <property type="match status" value="1"/>
</dbReference>
<evidence type="ECO:0000313" key="11">
    <source>
        <dbReference type="Proteomes" id="UP000279760"/>
    </source>
</evidence>
<dbReference type="Pfam" id="PF00793">
    <property type="entry name" value="DAHP_synth_1"/>
    <property type="match status" value="1"/>
</dbReference>
<dbReference type="Proteomes" id="UP000279760">
    <property type="component" value="Chromosome 1"/>
</dbReference>
<dbReference type="EMBL" id="CP033577">
    <property type="protein sequence ID" value="AYV19892.1"/>
    <property type="molecule type" value="Genomic_DNA"/>
</dbReference>
<dbReference type="Gene3D" id="3.20.20.70">
    <property type="entry name" value="Aldolase class I"/>
    <property type="match status" value="1"/>
</dbReference>
<evidence type="ECO:0000256" key="6">
    <source>
        <dbReference type="ARBA" id="ARBA00023141"/>
    </source>
</evidence>
<evidence type="ECO:0000256" key="7">
    <source>
        <dbReference type="ARBA" id="ARBA00047508"/>
    </source>
</evidence>
<comment type="similarity">
    <text evidence="3 8">Belongs to the class-I DAHP synthase family.</text>
</comment>
<comment type="function">
    <text evidence="1 8">Stereospecific condensation of phosphoenolpyruvate (PEP) and D-erythrose-4-phosphate (E4P) giving rise to 3-deoxy-D-arabino-heptulosonate-7-phosphate (DAHP).</text>
</comment>
<dbReference type="UniPathway" id="UPA00053">
    <property type="reaction ID" value="UER00084"/>
</dbReference>
<dbReference type="PANTHER" id="PTHR21225">
    <property type="entry name" value="PHOSPHO-2-DEHYDRO-3-DEOXYHEPTONATE ALDOLASE DAHP SYNTHETASE"/>
    <property type="match status" value="1"/>
</dbReference>
<dbReference type="GO" id="GO:0009073">
    <property type="term" value="P:aromatic amino acid family biosynthetic process"/>
    <property type="evidence" value="ECO:0007669"/>
    <property type="project" value="UniProtKB-KW"/>
</dbReference>
<evidence type="ECO:0000256" key="8">
    <source>
        <dbReference type="PIRNR" id="PIRNR001361"/>
    </source>
</evidence>
<comment type="catalytic activity">
    <reaction evidence="7 8">
        <text>D-erythrose 4-phosphate + phosphoenolpyruvate + H2O = 7-phospho-2-dehydro-3-deoxy-D-arabino-heptonate + phosphate</text>
        <dbReference type="Rhea" id="RHEA:14717"/>
        <dbReference type="ChEBI" id="CHEBI:15377"/>
        <dbReference type="ChEBI" id="CHEBI:16897"/>
        <dbReference type="ChEBI" id="CHEBI:43474"/>
        <dbReference type="ChEBI" id="CHEBI:58394"/>
        <dbReference type="ChEBI" id="CHEBI:58702"/>
        <dbReference type="EC" id="2.5.1.54"/>
    </reaction>
</comment>
<dbReference type="InterPro" id="IPR006218">
    <property type="entry name" value="DAHP1/KDSA"/>
</dbReference>
<protein>
    <recommendedName>
        <fullName evidence="8">Phospho-2-dehydro-3-deoxyheptonate aldolase</fullName>
        <ecNumber evidence="8">2.5.1.54</ecNumber>
    </recommendedName>
</protein>
<dbReference type="NCBIfam" id="NF009395">
    <property type="entry name" value="PRK12755.1"/>
    <property type="match status" value="1"/>
</dbReference>
<dbReference type="InterPro" id="IPR006219">
    <property type="entry name" value="DAHP_synth_1"/>
</dbReference>
<organism evidence="10 11">
    <name type="scientific">Vibrio mediterranei</name>
    <dbReference type="NCBI Taxonomy" id="689"/>
    <lineage>
        <taxon>Bacteria</taxon>
        <taxon>Pseudomonadati</taxon>
        <taxon>Pseudomonadota</taxon>
        <taxon>Gammaproteobacteria</taxon>
        <taxon>Vibrionales</taxon>
        <taxon>Vibrionaceae</taxon>
        <taxon>Vibrio</taxon>
    </lineage>
</organism>
<proteinExistence type="inferred from homology"/>
<evidence type="ECO:0000313" key="10">
    <source>
        <dbReference type="EMBL" id="AYV19892.1"/>
    </source>
</evidence>
<dbReference type="FunFam" id="3.20.20.70:FF:000005">
    <property type="entry name" value="Phospho-2-dehydro-3-deoxyheptonate aldolase"/>
    <property type="match status" value="1"/>
</dbReference>
<dbReference type="GO" id="GO:0003849">
    <property type="term" value="F:3-deoxy-7-phosphoheptulonate synthase activity"/>
    <property type="evidence" value="ECO:0007669"/>
    <property type="project" value="UniProtKB-EC"/>
</dbReference>
<evidence type="ECO:0000256" key="1">
    <source>
        <dbReference type="ARBA" id="ARBA00003726"/>
    </source>
</evidence>
<accession>A0A3G4V8E7</accession>
<evidence type="ECO:0000259" key="9">
    <source>
        <dbReference type="Pfam" id="PF00793"/>
    </source>
</evidence>
<reference evidence="10 11" key="1">
    <citation type="submission" date="2018-11" db="EMBL/GenBank/DDBJ databases">
        <title>Complete Genome Sequence of Vbrio mediterranei 117-T6: a Potential Pathogen Bacteria Isolated from the Conchocelis of Pyropia.</title>
        <authorList>
            <person name="Liu Q."/>
        </authorList>
    </citation>
    <scope>NUCLEOTIDE SEQUENCE [LARGE SCALE GENOMIC DNA]</scope>
    <source>
        <strain evidence="10 11">117-T6</strain>
    </source>
</reference>
<dbReference type="GO" id="GO:0005737">
    <property type="term" value="C:cytoplasm"/>
    <property type="evidence" value="ECO:0007669"/>
    <property type="project" value="TreeGrafter"/>
</dbReference>
<evidence type="ECO:0000256" key="4">
    <source>
        <dbReference type="ARBA" id="ARBA00022605"/>
    </source>
</evidence>
<evidence type="ECO:0000256" key="5">
    <source>
        <dbReference type="ARBA" id="ARBA00022679"/>
    </source>
</evidence>
<keyword evidence="5 8" id="KW-0808">Transferase</keyword>
<name>A0A3G4V8E7_9VIBR</name>
<dbReference type="EC" id="2.5.1.54" evidence="8"/>